<dbReference type="eggNOG" id="COG2390">
    <property type="taxonomic scope" value="Bacteria"/>
</dbReference>
<dbReference type="AlphaFoldDB" id="K0YVQ6"/>
<dbReference type="EMBL" id="AGWQ01000003">
    <property type="protein sequence ID" value="EJZ87736.1"/>
    <property type="molecule type" value="Genomic_DNA"/>
</dbReference>
<dbReference type="PANTHER" id="PTHR34294:SF1">
    <property type="entry name" value="TRANSCRIPTIONAL REGULATOR LSRR"/>
    <property type="match status" value="1"/>
</dbReference>
<evidence type="ECO:0000256" key="3">
    <source>
        <dbReference type="ARBA" id="ARBA00023125"/>
    </source>
</evidence>
<evidence type="ECO:0000256" key="2">
    <source>
        <dbReference type="ARBA" id="ARBA00023015"/>
    </source>
</evidence>
<keyword evidence="2" id="KW-0805">Transcription regulation</keyword>
<evidence type="ECO:0000313" key="6">
    <source>
        <dbReference type="EMBL" id="EJZ87736.1"/>
    </source>
</evidence>
<evidence type="ECO:0000256" key="1">
    <source>
        <dbReference type="ARBA" id="ARBA00010466"/>
    </source>
</evidence>
<dbReference type="Gene3D" id="1.10.10.10">
    <property type="entry name" value="Winged helix-like DNA-binding domain superfamily/Winged helix DNA-binding domain"/>
    <property type="match status" value="1"/>
</dbReference>
<sequence length="329" mass="35732">METYDDVSPSTEPDREGLLARIARSFYLDDMSKVEIAAHYGISRFKVARHLQEACERGIVRITIRTPNEQRTDLTSALEGHLGISHVRLVPPSSDIVKERQALGATAAEILTTHLRMGQRVGFSWGRTLLPIADYLGELPSAEFVQLTGVVGNDPSKSPIEIIGAISRRSGSTAKALIAPLFSASATVVHALRQEPAVTEVLALYEKLDMAFLSVGSWRPRVTQLAQHISTADQLDLDSKGACADFGGLFFDTKGRYVDTPINECRLSVSVEQLLATPMVVAVAGQIEKVHAIHSVCSSGLATHLVTTTEVAEALLDMDPITKTAYQRN</sequence>
<dbReference type="InterPro" id="IPR037171">
    <property type="entry name" value="NagB/RpiA_transferase-like"/>
</dbReference>
<dbReference type="InterPro" id="IPR051054">
    <property type="entry name" value="SorC_transcr_regulators"/>
</dbReference>
<accession>K0YVQ6</accession>
<comment type="similarity">
    <text evidence="1">Belongs to the SorC transcriptional regulatory family.</text>
</comment>
<dbReference type="STRING" id="883077.HMPREF9241_00364"/>
<dbReference type="GO" id="GO:0003677">
    <property type="term" value="F:DNA binding"/>
    <property type="evidence" value="ECO:0007669"/>
    <property type="project" value="UniProtKB-KW"/>
</dbReference>
<dbReference type="InterPro" id="IPR007324">
    <property type="entry name" value="Sugar-bd_dom_put"/>
</dbReference>
<evidence type="ECO:0000259" key="5">
    <source>
        <dbReference type="Pfam" id="PF04198"/>
    </source>
</evidence>
<dbReference type="HOGENOM" id="CLU_054506_1_0_11"/>
<keyword evidence="3" id="KW-0238">DNA-binding</keyword>
<name>K0YVQ6_9ACTO</name>
<dbReference type="InterPro" id="IPR036388">
    <property type="entry name" value="WH-like_DNA-bd_sf"/>
</dbReference>
<dbReference type="PATRIC" id="fig|883077.3.peg.352"/>
<keyword evidence="4" id="KW-0804">Transcription</keyword>
<dbReference type="GO" id="GO:0030246">
    <property type="term" value="F:carbohydrate binding"/>
    <property type="evidence" value="ECO:0007669"/>
    <property type="project" value="InterPro"/>
</dbReference>
<proteinExistence type="inferred from homology"/>
<reference evidence="6 7" key="1">
    <citation type="submission" date="2012-07" db="EMBL/GenBank/DDBJ databases">
        <title>The Genome Sequence of Actinomyces turicensis ACS-279-V-COL4.</title>
        <authorList>
            <consortium name="The Broad Institute Genome Sequencing Platform"/>
            <person name="Earl A."/>
            <person name="Ward D."/>
            <person name="Feldgarden M."/>
            <person name="Gevers D."/>
            <person name="Saerens B."/>
            <person name="Vaneechoutte M."/>
            <person name="Walker B."/>
            <person name="Young S.K."/>
            <person name="Zeng Q."/>
            <person name="Gargeya S."/>
            <person name="Fitzgerald M."/>
            <person name="Haas B."/>
            <person name="Abouelleil A."/>
            <person name="Alvarado L."/>
            <person name="Arachchi H.M."/>
            <person name="Berlin A."/>
            <person name="Chapman S.B."/>
            <person name="Goldberg J."/>
            <person name="Griggs A."/>
            <person name="Gujja S."/>
            <person name="Hansen M."/>
            <person name="Howarth C."/>
            <person name="Imamovic A."/>
            <person name="Larimer J."/>
            <person name="McCowen C."/>
            <person name="Montmayeur A."/>
            <person name="Murphy C."/>
            <person name="Neiman D."/>
            <person name="Pearson M."/>
            <person name="Priest M."/>
            <person name="Roberts A."/>
            <person name="Saif S."/>
            <person name="Shea T."/>
            <person name="Sisk P."/>
            <person name="Sykes S."/>
            <person name="Wortman J."/>
            <person name="Nusbaum C."/>
            <person name="Birren B."/>
        </authorList>
    </citation>
    <scope>NUCLEOTIDE SEQUENCE [LARGE SCALE GENOMIC DNA]</scope>
    <source>
        <strain evidence="6 7">ACS-279-V-Col4</strain>
    </source>
</reference>
<protein>
    <recommendedName>
        <fullName evidence="5">Sugar-binding domain-containing protein</fullName>
    </recommendedName>
</protein>
<evidence type="ECO:0000313" key="7">
    <source>
        <dbReference type="Proteomes" id="UP000003994"/>
    </source>
</evidence>
<keyword evidence="7" id="KW-1185">Reference proteome</keyword>
<feature type="domain" description="Sugar-binding" evidence="5">
    <location>
        <begin position="68"/>
        <end position="316"/>
    </location>
</feature>
<dbReference type="Proteomes" id="UP000003994">
    <property type="component" value="Unassembled WGS sequence"/>
</dbReference>
<dbReference type="SUPFAM" id="SSF100950">
    <property type="entry name" value="NagB/RpiA/CoA transferase-like"/>
    <property type="match status" value="1"/>
</dbReference>
<evidence type="ECO:0000256" key="4">
    <source>
        <dbReference type="ARBA" id="ARBA00023163"/>
    </source>
</evidence>
<organism evidence="6 7">
    <name type="scientific">Schaalia turicensis ACS-279-V-Col4</name>
    <dbReference type="NCBI Taxonomy" id="883077"/>
    <lineage>
        <taxon>Bacteria</taxon>
        <taxon>Bacillati</taxon>
        <taxon>Actinomycetota</taxon>
        <taxon>Actinomycetes</taxon>
        <taxon>Actinomycetales</taxon>
        <taxon>Actinomycetaceae</taxon>
        <taxon>Schaalia</taxon>
    </lineage>
</organism>
<comment type="caution">
    <text evidence="6">The sequence shown here is derived from an EMBL/GenBank/DDBJ whole genome shotgun (WGS) entry which is preliminary data.</text>
</comment>
<dbReference type="Gene3D" id="3.40.50.1360">
    <property type="match status" value="1"/>
</dbReference>
<dbReference type="PANTHER" id="PTHR34294">
    <property type="entry name" value="TRANSCRIPTIONAL REGULATOR-RELATED"/>
    <property type="match status" value="1"/>
</dbReference>
<gene>
    <name evidence="6" type="ORF">HMPREF9241_00364</name>
</gene>
<dbReference type="Pfam" id="PF04198">
    <property type="entry name" value="Sugar-bind"/>
    <property type="match status" value="1"/>
</dbReference>